<dbReference type="PROSITE" id="PS50943">
    <property type="entry name" value="HTH_CROC1"/>
    <property type="match status" value="1"/>
</dbReference>
<evidence type="ECO:0000256" key="1">
    <source>
        <dbReference type="SAM" id="MobiDB-lite"/>
    </source>
</evidence>
<organism evidence="3 4">
    <name type="scientific">Streptomyces cahuitamycinicus</name>
    <dbReference type="NCBI Taxonomy" id="2070367"/>
    <lineage>
        <taxon>Bacteria</taxon>
        <taxon>Bacillati</taxon>
        <taxon>Actinomycetota</taxon>
        <taxon>Actinomycetes</taxon>
        <taxon>Kitasatosporales</taxon>
        <taxon>Streptomycetaceae</taxon>
        <taxon>Streptomyces</taxon>
    </lineage>
</organism>
<dbReference type="GO" id="GO:0003677">
    <property type="term" value="F:DNA binding"/>
    <property type="evidence" value="ECO:0007669"/>
    <property type="project" value="InterPro"/>
</dbReference>
<feature type="region of interest" description="Disordered" evidence="1">
    <location>
        <begin position="133"/>
        <end position="157"/>
    </location>
</feature>
<protein>
    <recommendedName>
        <fullName evidence="2">HTH cro/C1-type domain-containing protein</fullName>
    </recommendedName>
</protein>
<dbReference type="Pfam" id="PF01381">
    <property type="entry name" value="HTH_3"/>
    <property type="match status" value="1"/>
</dbReference>
<keyword evidence="4" id="KW-1185">Reference proteome</keyword>
<name>A0A2N8TK94_9ACTN</name>
<gene>
    <name evidence="3" type="ORF">C1J00_25720</name>
</gene>
<proteinExistence type="predicted"/>
<dbReference type="EMBL" id="POUC01000218">
    <property type="protein sequence ID" value="PNG19428.1"/>
    <property type="molecule type" value="Genomic_DNA"/>
</dbReference>
<dbReference type="SUPFAM" id="SSF47413">
    <property type="entry name" value="lambda repressor-like DNA-binding domains"/>
    <property type="match status" value="1"/>
</dbReference>
<dbReference type="Gene3D" id="1.10.260.40">
    <property type="entry name" value="lambda repressor-like DNA-binding domains"/>
    <property type="match status" value="1"/>
</dbReference>
<dbReference type="AlphaFoldDB" id="A0A2N8TK94"/>
<evidence type="ECO:0000259" key="2">
    <source>
        <dbReference type="PROSITE" id="PS50943"/>
    </source>
</evidence>
<dbReference type="OrthoDB" id="2679623at2"/>
<comment type="caution">
    <text evidence="3">The sequence shown here is derived from an EMBL/GenBank/DDBJ whole genome shotgun (WGS) entry which is preliminary data.</text>
</comment>
<reference evidence="3 4" key="1">
    <citation type="submission" date="2018-01" db="EMBL/GenBank/DDBJ databases">
        <title>Draft genome sequence of Streptomyces sp. 13K301.</title>
        <authorList>
            <person name="Sahin N."/>
            <person name="Saygin H."/>
            <person name="Ay H."/>
        </authorList>
    </citation>
    <scope>NUCLEOTIDE SEQUENCE [LARGE SCALE GENOMIC DNA]</scope>
    <source>
        <strain evidence="3 4">13K301</strain>
    </source>
</reference>
<dbReference type="SMART" id="SM00530">
    <property type="entry name" value="HTH_XRE"/>
    <property type="match status" value="1"/>
</dbReference>
<dbReference type="InterPro" id="IPR001387">
    <property type="entry name" value="Cro/C1-type_HTH"/>
</dbReference>
<sequence>MTGAESAGPDEPTDAEEDTFAARLDRLFKTVHPADRGPWTNSEVARKIGVSPTYIGNLRTGKSDNPTLIQMKRLAEVFGVEATYFLDDGEGAKDVALLGALKETGARQVALRTIASLTDDAVESIVPVLQQLKAAQGSRRMPSRRPEKPGPDSSTPL</sequence>
<evidence type="ECO:0000313" key="3">
    <source>
        <dbReference type="EMBL" id="PNG19428.1"/>
    </source>
</evidence>
<dbReference type="Proteomes" id="UP000235943">
    <property type="component" value="Unassembled WGS sequence"/>
</dbReference>
<evidence type="ECO:0000313" key="4">
    <source>
        <dbReference type="Proteomes" id="UP000235943"/>
    </source>
</evidence>
<feature type="domain" description="HTH cro/C1-type" evidence="2">
    <location>
        <begin position="42"/>
        <end position="85"/>
    </location>
</feature>
<accession>A0A2N8TK94</accession>
<dbReference type="InterPro" id="IPR010982">
    <property type="entry name" value="Lambda_DNA-bd_dom_sf"/>
</dbReference>
<dbReference type="RefSeq" id="WP_102911422.1">
    <property type="nucleotide sequence ID" value="NZ_POUC01000218.1"/>
</dbReference>
<dbReference type="CDD" id="cd00093">
    <property type="entry name" value="HTH_XRE"/>
    <property type="match status" value="1"/>
</dbReference>